<dbReference type="PROSITE" id="PS00135">
    <property type="entry name" value="TRYPSIN_SER"/>
    <property type="match status" value="1"/>
</dbReference>
<keyword evidence="2" id="KW-0964">Secreted</keyword>
<comment type="subcellular location">
    <subcellularLocation>
        <location evidence="1">Secreted</location>
    </subcellularLocation>
</comment>
<evidence type="ECO:0000256" key="1">
    <source>
        <dbReference type="ARBA" id="ARBA00004613"/>
    </source>
</evidence>
<dbReference type="AlphaFoldDB" id="A0A7R8GZ02"/>
<dbReference type="InterPro" id="IPR001254">
    <property type="entry name" value="Trypsin_dom"/>
</dbReference>
<dbReference type="InterPro" id="IPR001314">
    <property type="entry name" value="Peptidase_S1A"/>
</dbReference>
<evidence type="ECO:0000256" key="4">
    <source>
        <dbReference type="ARBA" id="ARBA00023157"/>
    </source>
</evidence>
<evidence type="ECO:0000256" key="3">
    <source>
        <dbReference type="ARBA" id="ARBA00022729"/>
    </source>
</evidence>
<dbReference type="PROSITE" id="PS50240">
    <property type="entry name" value="TRYPSIN_DOM"/>
    <property type="match status" value="1"/>
</dbReference>
<evidence type="ECO:0000256" key="7">
    <source>
        <dbReference type="SAM" id="MobiDB-lite"/>
    </source>
</evidence>
<dbReference type="FunFam" id="2.40.10.10:FF:000054">
    <property type="entry name" value="Complement C1r subcomponent"/>
    <property type="match status" value="1"/>
</dbReference>
<dbReference type="EMBL" id="HG994580">
    <property type="protein sequence ID" value="CAF2755766.1"/>
    <property type="molecule type" value="Genomic_DNA"/>
</dbReference>
<comment type="similarity">
    <text evidence="6">Belongs to the peptidase S1 family. CLIP subfamily.</text>
</comment>
<dbReference type="SMART" id="SM00020">
    <property type="entry name" value="Tryp_SPc"/>
    <property type="match status" value="1"/>
</dbReference>
<dbReference type="Pfam" id="PF00089">
    <property type="entry name" value="Trypsin"/>
    <property type="match status" value="1"/>
</dbReference>
<dbReference type="FunFam" id="2.40.10.10:FF:000028">
    <property type="entry name" value="Serine protease easter"/>
    <property type="match status" value="1"/>
</dbReference>
<evidence type="ECO:0000313" key="8">
    <source>
        <dbReference type="EMBL" id="CAF2755766.1"/>
    </source>
</evidence>
<sequence>MVSTRRDNNKGFVNFVSTVTPDRTNFRSQITMFKYLNSTINKARHLNYWTIVLVLHSYYISQSLVHSLSSSSIKSIHSSTFKPTPSSALALQQDAIINALPITANQTDSNRSRKSLSLDHLPTQSRHRQGFSIAPRGCEVDGTRGTCMFVWECLKTDGSHLGMCMDGFMFGSCCIHDESKNMLLENPKTSVSPGTTPTTTSITTTLSTLTTTPRKVFSLRKRPTRPSKPTKPNRYYPIKSLTKVKSTTQKPTPKTTAFSTTTRRTTPKKIVFESSTKRSRPTRPPRPPKPVTSYSNYYPSSSVIFEEELDEVVRGSVETTPRSHDNSVSLNTSLHESITAITTTGTTTTVPITTSTTRESVPTRRSSYVSATSKRDVCGVPQTRFCPTARIVNGTTSCYGQFPWLVSVRRTTFFGFSTTHRCGGALINERWVATAGHCVDDLLVAKIRVRIGELDFESSSEPEGHVELKVIQKIVHPEYNYFTFENDLALIKMERRVEFQENILPICLPGNNDLLIGETGIVAGWGRLSNGGQLPNVLQYVAVPIVSNDRCEGMFLKAGRNEAIPNIFLCAGYDDGGRDSCQGDSGGPLVVKGKDGRFFLRRNNFMGNRLCSTEFTGCLHEDIEI</sequence>
<dbReference type="InterPro" id="IPR009003">
    <property type="entry name" value="Peptidase_S1_PA"/>
</dbReference>
<dbReference type="PANTHER" id="PTHR24252:SF7">
    <property type="entry name" value="HYALIN"/>
    <property type="match status" value="1"/>
</dbReference>
<gene>
    <name evidence="8" type="ORF">LSAA_1552</name>
</gene>
<evidence type="ECO:0000256" key="5">
    <source>
        <dbReference type="ARBA" id="ARBA00023180"/>
    </source>
</evidence>
<keyword evidence="3" id="KW-0732">Signal</keyword>
<dbReference type="SUPFAM" id="SSF50494">
    <property type="entry name" value="Trypsin-like serine proteases"/>
    <property type="match status" value="1"/>
</dbReference>
<reference evidence="8" key="1">
    <citation type="submission" date="2021-02" db="EMBL/GenBank/DDBJ databases">
        <authorList>
            <person name="Bekaert M."/>
        </authorList>
    </citation>
    <scope>NUCLEOTIDE SEQUENCE</scope>
    <source>
        <strain evidence="8">IoA-00</strain>
    </source>
</reference>
<dbReference type="InterPro" id="IPR033116">
    <property type="entry name" value="TRYPSIN_SER"/>
</dbReference>
<feature type="compositionally biased region" description="Low complexity" evidence="7">
    <location>
        <begin position="244"/>
        <end position="264"/>
    </location>
</feature>
<accession>A0A7R8GZ02</accession>
<proteinExistence type="inferred from homology"/>
<evidence type="ECO:0000256" key="2">
    <source>
        <dbReference type="ARBA" id="ARBA00022525"/>
    </source>
</evidence>
<keyword evidence="5" id="KW-0325">Glycoprotein</keyword>
<dbReference type="GO" id="GO:0004252">
    <property type="term" value="F:serine-type endopeptidase activity"/>
    <property type="evidence" value="ECO:0007669"/>
    <property type="project" value="InterPro"/>
</dbReference>
<name>A0A7R8GZ02_LEPSM</name>
<organism evidence="8 9">
    <name type="scientific">Lepeophtheirus salmonis</name>
    <name type="common">Salmon louse</name>
    <name type="synonym">Caligus salmonis</name>
    <dbReference type="NCBI Taxonomy" id="72036"/>
    <lineage>
        <taxon>Eukaryota</taxon>
        <taxon>Metazoa</taxon>
        <taxon>Ecdysozoa</taxon>
        <taxon>Arthropoda</taxon>
        <taxon>Crustacea</taxon>
        <taxon>Multicrustacea</taxon>
        <taxon>Hexanauplia</taxon>
        <taxon>Copepoda</taxon>
        <taxon>Siphonostomatoida</taxon>
        <taxon>Caligidae</taxon>
        <taxon>Lepeophtheirus</taxon>
    </lineage>
</organism>
<dbReference type="PANTHER" id="PTHR24252">
    <property type="entry name" value="ACROSIN-RELATED"/>
    <property type="match status" value="1"/>
</dbReference>
<keyword evidence="8" id="KW-0378">Hydrolase</keyword>
<dbReference type="Proteomes" id="UP000675881">
    <property type="component" value="Chromosome 1"/>
</dbReference>
<keyword evidence="4" id="KW-1015">Disulfide bond</keyword>
<protein>
    <submittedName>
        <fullName evidence="8">Serine proteinase stubble,Trypsin-1,Serine protease lint</fullName>
    </submittedName>
</protein>
<keyword evidence="8" id="KW-0645">Protease</keyword>
<dbReference type="OrthoDB" id="414661at2759"/>
<keyword evidence="9" id="KW-1185">Reference proteome</keyword>
<dbReference type="PRINTS" id="PR00722">
    <property type="entry name" value="CHYMOTRYPSIN"/>
</dbReference>
<feature type="region of interest" description="Disordered" evidence="7">
    <location>
        <begin position="244"/>
        <end position="295"/>
    </location>
</feature>
<dbReference type="Gene3D" id="2.40.10.10">
    <property type="entry name" value="Trypsin-like serine proteases"/>
    <property type="match status" value="1"/>
</dbReference>
<evidence type="ECO:0000256" key="6">
    <source>
        <dbReference type="ARBA" id="ARBA00024195"/>
    </source>
</evidence>
<dbReference type="InterPro" id="IPR043504">
    <property type="entry name" value="Peptidase_S1_PA_chymotrypsin"/>
</dbReference>
<dbReference type="GO" id="GO:0005576">
    <property type="term" value="C:extracellular region"/>
    <property type="evidence" value="ECO:0007669"/>
    <property type="project" value="UniProtKB-SubCell"/>
</dbReference>
<evidence type="ECO:0000313" key="9">
    <source>
        <dbReference type="Proteomes" id="UP000675881"/>
    </source>
</evidence>
<dbReference type="CDD" id="cd00190">
    <property type="entry name" value="Tryp_SPc"/>
    <property type="match status" value="1"/>
</dbReference>
<dbReference type="GO" id="GO:0006508">
    <property type="term" value="P:proteolysis"/>
    <property type="evidence" value="ECO:0007669"/>
    <property type="project" value="UniProtKB-KW"/>
</dbReference>